<comment type="subcellular location">
    <subcellularLocation>
        <location evidence="2">Endosome membrane</location>
        <topology evidence="2">Peripheral membrane protein</topology>
    </subcellularLocation>
    <subcellularLocation>
        <location evidence="1">Golgi apparatus</location>
        <location evidence="1">trans-Golgi network membrane</location>
        <topology evidence="1">Peripheral membrane protein</topology>
    </subcellularLocation>
</comment>
<keyword evidence="4" id="KW-0967">Endosome</keyword>
<keyword evidence="12" id="KW-1185">Reference proteome</keyword>
<accession>A0A9P5TBC0</accession>
<keyword evidence="6" id="KW-0472">Membrane</keyword>
<comment type="similarity">
    <text evidence="3">Belongs to the VPS53 family.</text>
</comment>
<dbReference type="InterPro" id="IPR038260">
    <property type="entry name" value="Vps53_C_sf"/>
</dbReference>
<evidence type="ECO:0000256" key="8">
    <source>
        <dbReference type="SAM" id="MobiDB-lite"/>
    </source>
</evidence>
<feature type="domain" description="Vps53 N-terminal" evidence="9">
    <location>
        <begin position="34"/>
        <end position="395"/>
    </location>
</feature>
<evidence type="ECO:0000256" key="5">
    <source>
        <dbReference type="ARBA" id="ARBA00023034"/>
    </source>
</evidence>
<feature type="compositionally biased region" description="Polar residues" evidence="8">
    <location>
        <begin position="784"/>
        <end position="796"/>
    </location>
</feature>
<dbReference type="GO" id="GO:0000938">
    <property type="term" value="C:GARP complex"/>
    <property type="evidence" value="ECO:0007669"/>
    <property type="project" value="InterPro"/>
</dbReference>
<dbReference type="OrthoDB" id="10261632at2759"/>
<reference evidence="11" key="1">
    <citation type="submission" date="2019-10" db="EMBL/GenBank/DDBJ databases">
        <authorList>
            <consortium name="DOE Joint Genome Institute"/>
            <person name="Kuo A."/>
            <person name="Miyauchi S."/>
            <person name="Kiss E."/>
            <person name="Drula E."/>
            <person name="Kohler A."/>
            <person name="Sanchez-Garcia M."/>
            <person name="Andreopoulos B."/>
            <person name="Barry K.W."/>
            <person name="Bonito G."/>
            <person name="Buee M."/>
            <person name="Carver A."/>
            <person name="Chen C."/>
            <person name="Cichocki N."/>
            <person name="Clum A."/>
            <person name="Culley D."/>
            <person name="Crous P.W."/>
            <person name="Fauchery L."/>
            <person name="Girlanda M."/>
            <person name="Hayes R."/>
            <person name="Keri Z."/>
            <person name="LaButti K."/>
            <person name="Lipzen A."/>
            <person name="Lombard V."/>
            <person name="Magnuson J."/>
            <person name="Maillard F."/>
            <person name="Morin E."/>
            <person name="Murat C."/>
            <person name="Nolan M."/>
            <person name="Ohm R."/>
            <person name="Pangilinan J."/>
            <person name="Pereira M."/>
            <person name="Perotto S."/>
            <person name="Peter M."/>
            <person name="Riley R."/>
            <person name="Sitrit Y."/>
            <person name="Stielow B."/>
            <person name="Szollosi G."/>
            <person name="Zifcakova L."/>
            <person name="Stursova M."/>
            <person name="Spatafora J.W."/>
            <person name="Tedersoo L."/>
            <person name="Vaario L.-M."/>
            <person name="Yamada A."/>
            <person name="Yan M."/>
            <person name="Wang P."/>
            <person name="Xu J."/>
            <person name="Bruns T."/>
            <person name="Baldrian P."/>
            <person name="Vilgalys R."/>
            <person name="Henrissat B."/>
            <person name="Grigoriev I.V."/>
            <person name="Hibbett D."/>
            <person name="Nagy L.G."/>
            <person name="Martin F.M."/>
        </authorList>
    </citation>
    <scope>NUCLEOTIDE SEQUENCE</scope>
    <source>
        <strain evidence="11">Prilba</strain>
    </source>
</reference>
<reference evidence="11" key="2">
    <citation type="journal article" date="2020" name="Nat. Commun.">
        <title>Large-scale genome sequencing of mycorrhizal fungi provides insights into the early evolution of symbiotic traits.</title>
        <authorList>
            <person name="Miyauchi S."/>
            <person name="Kiss E."/>
            <person name="Kuo A."/>
            <person name="Drula E."/>
            <person name="Kohler A."/>
            <person name="Sanchez-Garcia M."/>
            <person name="Morin E."/>
            <person name="Andreopoulos B."/>
            <person name="Barry K.W."/>
            <person name="Bonito G."/>
            <person name="Buee M."/>
            <person name="Carver A."/>
            <person name="Chen C."/>
            <person name="Cichocki N."/>
            <person name="Clum A."/>
            <person name="Culley D."/>
            <person name="Crous P.W."/>
            <person name="Fauchery L."/>
            <person name="Girlanda M."/>
            <person name="Hayes R.D."/>
            <person name="Keri Z."/>
            <person name="LaButti K."/>
            <person name="Lipzen A."/>
            <person name="Lombard V."/>
            <person name="Magnuson J."/>
            <person name="Maillard F."/>
            <person name="Murat C."/>
            <person name="Nolan M."/>
            <person name="Ohm R.A."/>
            <person name="Pangilinan J."/>
            <person name="Pereira M.F."/>
            <person name="Perotto S."/>
            <person name="Peter M."/>
            <person name="Pfister S."/>
            <person name="Riley R."/>
            <person name="Sitrit Y."/>
            <person name="Stielow J.B."/>
            <person name="Szollosi G."/>
            <person name="Zifcakova L."/>
            <person name="Stursova M."/>
            <person name="Spatafora J.W."/>
            <person name="Tedersoo L."/>
            <person name="Vaario L.M."/>
            <person name="Yamada A."/>
            <person name="Yan M."/>
            <person name="Wang P."/>
            <person name="Xu J."/>
            <person name="Bruns T."/>
            <person name="Baldrian P."/>
            <person name="Vilgalys R."/>
            <person name="Dunand C."/>
            <person name="Henrissat B."/>
            <person name="Grigoriev I.V."/>
            <person name="Hibbett D."/>
            <person name="Nagy L.G."/>
            <person name="Martin F.M."/>
        </authorList>
    </citation>
    <scope>NUCLEOTIDE SEQUENCE</scope>
    <source>
        <strain evidence="11">Prilba</strain>
    </source>
</reference>
<dbReference type="GO" id="GO:0005829">
    <property type="term" value="C:cytosol"/>
    <property type="evidence" value="ECO:0007669"/>
    <property type="project" value="GOC"/>
</dbReference>
<feature type="coiled-coil region" evidence="7">
    <location>
        <begin position="58"/>
        <end position="85"/>
    </location>
</feature>
<dbReference type="Pfam" id="PF16854">
    <property type="entry name" value="VPS53_C"/>
    <property type="match status" value="1"/>
</dbReference>
<evidence type="ECO:0000313" key="11">
    <source>
        <dbReference type="EMBL" id="KAF8482680.1"/>
    </source>
</evidence>
<evidence type="ECO:0000313" key="12">
    <source>
        <dbReference type="Proteomes" id="UP000759537"/>
    </source>
</evidence>
<dbReference type="InterPro" id="IPR007234">
    <property type="entry name" value="Vps53_N"/>
</dbReference>
<protein>
    <submittedName>
        <fullName evidence="11">Vps53-like protein</fullName>
    </submittedName>
</protein>
<keyword evidence="5" id="KW-0333">Golgi apparatus</keyword>
<keyword evidence="7" id="KW-0175">Coiled coil</keyword>
<dbReference type="GO" id="GO:0010008">
    <property type="term" value="C:endosome membrane"/>
    <property type="evidence" value="ECO:0007669"/>
    <property type="project" value="UniProtKB-SubCell"/>
</dbReference>
<evidence type="ECO:0000256" key="3">
    <source>
        <dbReference type="ARBA" id="ARBA00008628"/>
    </source>
</evidence>
<dbReference type="PANTHER" id="PTHR12820:SF0">
    <property type="entry name" value="VACUOLAR PROTEIN SORTING-ASSOCIATED PROTEIN 53 HOMOLOG"/>
    <property type="match status" value="1"/>
</dbReference>
<evidence type="ECO:0000256" key="6">
    <source>
        <dbReference type="ARBA" id="ARBA00023136"/>
    </source>
</evidence>
<evidence type="ECO:0000259" key="9">
    <source>
        <dbReference type="Pfam" id="PF04100"/>
    </source>
</evidence>
<evidence type="ECO:0000256" key="2">
    <source>
        <dbReference type="ARBA" id="ARBA00004481"/>
    </source>
</evidence>
<evidence type="ECO:0000259" key="10">
    <source>
        <dbReference type="Pfam" id="PF16854"/>
    </source>
</evidence>
<dbReference type="GO" id="GO:0042147">
    <property type="term" value="P:retrograde transport, endosome to Golgi"/>
    <property type="evidence" value="ECO:0007669"/>
    <property type="project" value="InterPro"/>
</dbReference>
<evidence type="ECO:0000256" key="7">
    <source>
        <dbReference type="SAM" id="Coils"/>
    </source>
</evidence>
<name>A0A9P5TBC0_9AGAM</name>
<feature type="region of interest" description="Disordered" evidence="8">
    <location>
        <begin position="782"/>
        <end position="808"/>
    </location>
</feature>
<dbReference type="Pfam" id="PF04100">
    <property type="entry name" value="Vps53_N"/>
    <property type="match status" value="1"/>
</dbReference>
<dbReference type="AlphaFoldDB" id="A0A9P5TBC0"/>
<dbReference type="EMBL" id="WHVB01000005">
    <property type="protein sequence ID" value="KAF8482680.1"/>
    <property type="molecule type" value="Genomic_DNA"/>
</dbReference>
<gene>
    <name evidence="11" type="ORF">DFH94DRAFT_375755</name>
</gene>
<dbReference type="InterPro" id="IPR031745">
    <property type="entry name" value="Vps53_C"/>
</dbReference>
<dbReference type="PANTHER" id="PTHR12820">
    <property type="entry name" value="VACUOLAR SORTING PROTEIN 53"/>
    <property type="match status" value="1"/>
</dbReference>
<sequence>MSEELPHDLLLSISRILDIKESPEADPLDTLGGQFNVIDIINRYFPNEESLGQLDAVQVQLAQDEQNLREEITRLQDELRQQQDLGRIQLIQEMISDLLGQMSLIREKATESEAIVRNITRDIQILDLGKDNLVRSMTMLKRLQMLVNAMSQLEDYVKDKKYPDITQSLSAVKEISTSFKPYTSVPRISQLWRRIQELQGEIRALLESDFDTYYLQTPNSPKAQTITAACATADILGPDVRAALTTRYTALLLAEYRRVFRPTDEAGQLDNISRRYAWFRRILGTHETGLGRAFLPEWNVGWWLVAGFIDITRGDMAALLSKAGKDLTVTVLLDALQQTKDFELSMAKKFGASLQDILQATSPTPARPLQSISSSFEPHMGVYVQYQDKAIADLLAPHRVPKTRASLDTNQSHSTVDDAEQTAIVVLPSSTELFYVYGQTLEGCATLSTGRPLFDLLEVFKKWLRVYAEEVLMLQMRRTQPQPRRSADVRHDMNEIRNACLVINTAEYCQTTAQELEEKVRQRIHGDFKERISLQTECDMFLSVAFAAIVALLRELDAVCEPALMALTRTAWINYELVTGQSPYIGDLIRALESITEAIVPLVESKRYLRNFFDKASSLVITRFTNALVRSRPLKENGAEQLLIDLSALKSCLLKLPGEALMTPGYTRSVTRSTQRLEALLKVIVTPQDPPEGFILNYTLLIGDASFSNFQKIIDLKGTPRAEQNDLLDFFVTITSTKPELEQTSFLTELDMDPSATSALGLTAPNSSRVASPGIGSGEALFATLSSPPISNTPSGADTPPRGDATATKQVFSDIRRLMSFAVRRDTAPQ</sequence>
<proteinExistence type="inferred from homology"/>
<feature type="domain" description="Vps53 C-terminal" evidence="10">
    <location>
        <begin position="640"/>
        <end position="719"/>
    </location>
</feature>
<dbReference type="InterPro" id="IPR039766">
    <property type="entry name" value="Vps53"/>
</dbReference>
<organism evidence="11 12">
    <name type="scientific">Russula ochroleuca</name>
    <dbReference type="NCBI Taxonomy" id="152965"/>
    <lineage>
        <taxon>Eukaryota</taxon>
        <taxon>Fungi</taxon>
        <taxon>Dikarya</taxon>
        <taxon>Basidiomycota</taxon>
        <taxon>Agaricomycotina</taxon>
        <taxon>Agaricomycetes</taxon>
        <taxon>Russulales</taxon>
        <taxon>Russulaceae</taxon>
        <taxon>Russula</taxon>
    </lineage>
</organism>
<dbReference type="Gene3D" id="1.10.357.110">
    <property type="entry name" value="Vacuolar protein sorting-associated protein 53, C-terminus"/>
    <property type="match status" value="1"/>
</dbReference>
<evidence type="ECO:0000256" key="4">
    <source>
        <dbReference type="ARBA" id="ARBA00022753"/>
    </source>
</evidence>
<comment type="caution">
    <text evidence="11">The sequence shown here is derived from an EMBL/GenBank/DDBJ whole genome shotgun (WGS) entry which is preliminary data.</text>
</comment>
<evidence type="ECO:0000256" key="1">
    <source>
        <dbReference type="ARBA" id="ARBA00004150"/>
    </source>
</evidence>
<dbReference type="Proteomes" id="UP000759537">
    <property type="component" value="Unassembled WGS sequence"/>
</dbReference>